<proteinExistence type="predicted"/>
<keyword evidence="1" id="KW-0547">Nucleotide-binding</keyword>
<evidence type="ECO:0000313" key="4">
    <source>
        <dbReference type="Proteomes" id="UP000028878"/>
    </source>
</evidence>
<keyword evidence="4" id="KW-1185">Reference proteome</keyword>
<reference evidence="4" key="1">
    <citation type="submission" date="2014-02" db="EMBL/GenBank/DDBJ databases">
        <authorList>
            <person name="Gan H."/>
        </authorList>
    </citation>
    <scope>NUCLEOTIDE SEQUENCE [LARGE SCALE GENOMIC DNA]</scope>
    <source>
        <strain evidence="4">S1</strain>
    </source>
</reference>
<dbReference type="PANTHER" id="PTHR32309">
    <property type="entry name" value="TYROSINE-PROTEIN KINASE"/>
    <property type="match status" value="1"/>
</dbReference>
<name>A0A1L1PK12_HYDIT</name>
<evidence type="ECO:0000313" key="3">
    <source>
        <dbReference type="EMBL" id="CDN88273.1"/>
    </source>
</evidence>
<dbReference type="InterPro" id="IPR037257">
    <property type="entry name" value="T2SS_E_N_sf"/>
</dbReference>
<gene>
    <name evidence="3" type="ORF">BN948_02706</name>
</gene>
<dbReference type="InterPro" id="IPR017479">
    <property type="entry name" value="Tyr_kinase_chain_length_EpsG"/>
</dbReference>
<dbReference type="InterPro" id="IPR027417">
    <property type="entry name" value="P-loop_NTPase"/>
</dbReference>
<protein>
    <recommendedName>
        <fullName evidence="5">Chain length determinant protein tyrosine kinase EpsG</fullName>
    </recommendedName>
</protein>
<accession>A0A1L1PK12</accession>
<dbReference type="RefSeq" id="WP_009518446.1">
    <property type="nucleotide sequence ID" value="NZ_CCAE010000021.1"/>
</dbReference>
<keyword evidence="2" id="KW-0067">ATP-binding</keyword>
<organism evidence="3 4">
    <name type="scientific">Hydrogenophaga intermedia</name>
    <dbReference type="NCBI Taxonomy" id="65786"/>
    <lineage>
        <taxon>Bacteria</taxon>
        <taxon>Pseudomonadati</taxon>
        <taxon>Pseudomonadota</taxon>
        <taxon>Betaproteobacteria</taxon>
        <taxon>Burkholderiales</taxon>
        <taxon>Comamonadaceae</taxon>
        <taxon>Hydrogenophaga</taxon>
    </lineage>
</organism>
<dbReference type="InterPro" id="IPR005702">
    <property type="entry name" value="Wzc-like_C"/>
</dbReference>
<dbReference type="SUPFAM" id="SSF52540">
    <property type="entry name" value="P-loop containing nucleoside triphosphate hydrolases"/>
    <property type="match status" value="1"/>
</dbReference>
<dbReference type="Gene3D" id="3.40.50.300">
    <property type="entry name" value="P-loop containing nucleotide triphosphate hydrolases"/>
    <property type="match status" value="1"/>
</dbReference>
<dbReference type="AlphaFoldDB" id="A0A1L1PK12"/>
<dbReference type="PANTHER" id="PTHR32309:SF31">
    <property type="entry name" value="CAPSULAR EXOPOLYSACCHARIDE FAMILY"/>
    <property type="match status" value="1"/>
</dbReference>
<reference evidence="4" key="2">
    <citation type="submission" date="2014-11" db="EMBL/GenBank/DDBJ databases">
        <title>Draft genome sequence of Hydrogenophaga intermedia S1.</title>
        <authorList>
            <person name="Gan H.M."/>
            <person name="Chew T.H."/>
            <person name="Stolz A."/>
        </authorList>
    </citation>
    <scope>NUCLEOTIDE SEQUENCE [LARGE SCALE GENOMIC DNA]</scope>
    <source>
        <strain evidence="4">S1</strain>
    </source>
</reference>
<sequence length="285" mass="30821">MNAPERIQPASAIGEILVSRGLLREQDIEPIIERQRSKGEPFGEAAIALKLIARPDLDAALSTQFNYGYLRDGQGTLSRELVTAYKPFSKVAEQMRALRGQLMLRWFTGDPLQKVLTVVSHQPRDGRSFLAANLAVAFSQQGQRTLLIDGDLRKPRQHALFHTSHSAGFAGILAGRAGLEVIENVPGLPGLRVLPAGAVPPNPQELVGMPNLADLLEHAMEQSDVVLIDTPDASTCADAEMMAARTGAALMVTRRHRTPLRGASEFTRRLQDTGVALVGAVLNDG</sequence>
<dbReference type="NCBIfam" id="TIGR03029">
    <property type="entry name" value="EpsG"/>
    <property type="match status" value="1"/>
</dbReference>
<evidence type="ECO:0000256" key="1">
    <source>
        <dbReference type="ARBA" id="ARBA00022741"/>
    </source>
</evidence>
<dbReference type="CDD" id="cd05387">
    <property type="entry name" value="BY-kinase"/>
    <property type="match status" value="1"/>
</dbReference>
<dbReference type="EMBL" id="CCAE010000021">
    <property type="protein sequence ID" value="CDN88273.1"/>
    <property type="molecule type" value="Genomic_DNA"/>
</dbReference>
<dbReference type="Proteomes" id="UP000028878">
    <property type="component" value="Unassembled WGS sequence"/>
</dbReference>
<dbReference type="NCBIfam" id="TIGR01007">
    <property type="entry name" value="eps_fam"/>
    <property type="match status" value="1"/>
</dbReference>
<dbReference type="SUPFAM" id="SSF160246">
    <property type="entry name" value="EspE N-terminal domain-like"/>
    <property type="match status" value="1"/>
</dbReference>
<dbReference type="InterPro" id="IPR050445">
    <property type="entry name" value="Bact_polysacc_biosynth/exp"/>
</dbReference>
<evidence type="ECO:0008006" key="5">
    <source>
        <dbReference type="Google" id="ProtNLM"/>
    </source>
</evidence>
<evidence type="ECO:0000256" key="2">
    <source>
        <dbReference type="ARBA" id="ARBA00022840"/>
    </source>
</evidence>
<dbReference type="GO" id="GO:0005524">
    <property type="term" value="F:ATP binding"/>
    <property type="evidence" value="ECO:0007669"/>
    <property type="project" value="UniProtKB-KW"/>
</dbReference>